<organism evidence="13 14">
    <name type="scientific">Nelumbo nucifera</name>
    <name type="common">Sacred lotus</name>
    <dbReference type="NCBI Taxonomy" id="4432"/>
    <lineage>
        <taxon>Eukaryota</taxon>
        <taxon>Viridiplantae</taxon>
        <taxon>Streptophyta</taxon>
        <taxon>Embryophyta</taxon>
        <taxon>Tracheophyta</taxon>
        <taxon>Spermatophyta</taxon>
        <taxon>Magnoliopsida</taxon>
        <taxon>Proteales</taxon>
        <taxon>Nelumbonaceae</taxon>
        <taxon>Nelumbo</taxon>
    </lineage>
</organism>
<dbReference type="Pfam" id="PF23473">
    <property type="entry name" value="LysM3_LYK4_5"/>
    <property type="match status" value="1"/>
</dbReference>
<evidence type="ECO:0000256" key="12">
    <source>
        <dbReference type="SAM" id="SignalP"/>
    </source>
</evidence>
<evidence type="ECO:0000313" key="13">
    <source>
        <dbReference type="Proteomes" id="UP000189703"/>
    </source>
</evidence>
<feature type="transmembrane region" description="Helical" evidence="11">
    <location>
        <begin position="273"/>
        <end position="296"/>
    </location>
</feature>
<evidence type="ECO:0000256" key="4">
    <source>
        <dbReference type="ARBA" id="ARBA00022729"/>
    </source>
</evidence>
<keyword evidence="6" id="KW-0067">ATP-binding</keyword>
<keyword evidence="9" id="KW-1015">Disulfide bond</keyword>
<dbReference type="CDD" id="cd00118">
    <property type="entry name" value="LysM"/>
    <property type="match status" value="1"/>
</dbReference>
<dbReference type="InterPro" id="IPR011009">
    <property type="entry name" value="Kinase-like_dom_sf"/>
</dbReference>
<dbReference type="PROSITE" id="PS51782">
    <property type="entry name" value="LYSM"/>
    <property type="match status" value="1"/>
</dbReference>
<dbReference type="GeneID" id="104606908"/>
<dbReference type="InterPro" id="IPR036779">
    <property type="entry name" value="LysM_dom_sf"/>
</dbReference>
<dbReference type="FunCoup" id="A0A1U8AS79">
    <property type="interactions" value="356"/>
</dbReference>
<dbReference type="RefSeq" id="XP_010270638.1">
    <property type="nucleotide sequence ID" value="XM_010272336.2"/>
</dbReference>
<dbReference type="PROSITE" id="PS50011">
    <property type="entry name" value="PROTEIN_KINASE_DOM"/>
    <property type="match status" value="1"/>
</dbReference>
<evidence type="ECO:0000256" key="11">
    <source>
        <dbReference type="SAM" id="Phobius"/>
    </source>
</evidence>
<dbReference type="Gene3D" id="1.10.510.10">
    <property type="entry name" value="Transferase(Phosphotransferase) domain 1"/>
    <property type="match status" value="1"/>
</dbReference>
<dbReference type="AlphaFoldDB" id="A0A1U8AS79"/>
<reference evidence="14" key="1">
    <citation type="submission" date="2025-08" db="UniProtKB">
        <authorList>
            <consortium name="RefSeq"/>
        </authorList>
    </citation>
    <scope>IDENTIFICATION</scope>
</reference>
<dbReference type="SMART" id="SM00257">
    <property type="entry name" value="LysM"/>
    <property type="match status" value="1"/>
</dbReference>
<dbReference type="STRING" id="4432.A0A1U8AS79"/>
<dbReference type="eggNOG" id="ENOG502QSFN">
    <property type="taxonomic scope" value="Eukaryota"/>
</dbReference>
<accession>A0A1U8AS79</accession>
<feature type="chain" id="PRO_5043601788" evidence="12">
    <location>
        <begin position="31"/>
        <end position="654"/>
    </location>
</feature>
<dbReference type="InterPro" id="IPR000719">
    <property type="entry name" value="Prot_kinase_dom"/>
</dbReference>
<dbReference type="PANTHER" id="PTHR45927:SF6">
    <property type="entry name" value="PROTEIN LYK5"/>
    <property type="match status" value="1"/>
</dbReference>
<dbReference type="PANTHER" id="PTHR45927">
    <property type="entry name" value="LYSM-DOMAIN RECEPTOR-LIKE KINASE-RELATED"/>
    <property type="match status" value="1"/>
</dbReference>
<keyword evidence="7 11" id="KW-1133">Transmembrane helix</keyword>
<evidence type="ECO:0000256" key="2">
    <source>
        <dbReference type="ARBA" id="ARBA00022475"/>
    </source>
</evidence>
<keyword evidence="3 11" id="KW-0812">Transmembrane</keyword>
<evidence type="ECO:0000256" key="9">
    <source>
        <dbReference type="ARBA" id="ARBA00023157"/>
    </source>
</evidence>
<proteinExistence type="predicted"/>
<dbReference type="Pfam" id="PF00069">
    <property type="entry name" value="Pkinase"/>
    <property type="match status" value="1"/>
</dbReference>
<name>A0A1U8AS79_NELNU</name>
<dbReference type="PROSITE" id="PS00108">
    <property type="entry name" value="PROTEIN_KINASE_ST"/>
    <property type="match status" value="1"/>
</dbReference>
<dbReference type="GO" id="GO:0005886">
    <property type="term" value="C:plasma membrane"/>
    <property type="evidence" value="ECO:0007669"/>
    <property type="project" value="UniProtKB-SubCell"/>
</dbReference>
<dbReference type="InterPro" id="IPR052611">
    <property type="entry name" value="Plant_RLK_LysM"/>
</dbReference>
<keyword evidence="13" id="KW-1185">Reference proteome</keyword>
<evidence type="ECO:0000256" key="6">
    <source>
        <dbReference type="ARBA" id="ARBA00022840"/>
    </source>
</evidence>
<dbReference type="Pfam" id="PF23446">
    <property type="entry name" value="LysM1_NFP_LYK"/>
    <property type="match status" value="1"/>
</dbReference>
<dbReference type="SUPFAM" id="SSF56112">
    <property type="entry name" value="Protein kinase-like (PK-like)"/>
    <property type="match status" value="1"/>
</dbReference>
<dbReference type="Gene3D" id="3.30.200.20">
    <property type="entry name" value="Phosphorylase Kinase, domain 1"/>
    <property type="match status" value="1"/>
</dbReference>
<evidence type="ECO:0000256" key="10">
    <source>
        <dbReference type="SAM" id="MobiDB-lite"/>
    </source>
</evidence>
<evidence type="ECO:0000256" key="7">
    <source>
        <dbReference type="ARBA" id="ARBA00022989"/>
    </source>
</evidence>
<feature type="signal peptide" evidence="12">
    <location>
        <begin position="1"/>
        <end position="30"/>
    </location>
</feature>
<dbReference type="InterPro" id="IPR008271">
    <property type="entry name" value="Ser/Thr_kinase_AS"/>
</dbReference>
<dbReference type="FunFam" id="1.10.510.10:FF:000468">
    <property type="entry name" value="PTI1-like tyrosine-protein kinase 3"/>
    <property type="match status" value="1"/>
</dbReference>
<keyword evidence="2" id="KW-1003">Cell membrane</keyword>
<feature type="region of interest" description="Disordered" evidence="10">
    <location>
        <begin position="245"/>
        <end position="267"/>
    </location>
</feature>
<dbReference type="GO" id="GO:0005524">
    <property type="term" value="F:ATP binding"/>
    <property type="evidence" value="ECO:0007669"/>
    <property type="project" value="UniProtKB-KW"/>
</dbReference>
<evidence type="ECO:0000256" key="1">
    <source>
        <dbReference type="ARBA" id="ARBA00004162"/>
    </source>
</evidence>
<sequence>MFRTMYLPSSLLSFYFFLSLLLSLSDLSHAQQAYVNNKQLNCYNNLSVTKGFLCNGPQKSCNSYLTFRSHPPYNSAVTIAYLLGSDASDIAKLNNISDIDTVPIDILLIVPVKCTCSGNFYQHNANYTLNSASETYLLVANDTYQALTTCQAMMDQNPYESHNLSVGMRLLVPLRCACPTKNQTESGVKFLLTYLIKQGDNVSAIGQMFGVDADSINEANELQENSVIYYFTPILIPLKTEPTPIQTASPPTLPQSPEQSIGPDKGSKASKKWIFVGIGIGVGLLFMALSGFLVWFTRVRSRQSMPIPEVKKLGTDSVDYSAISESQQVGYVSSEGVRYIIESLMVYKFEELQRATEFFSEDHHIKGSVYHGVIKGDNAAIKRMKGDVSNEVNMLKQINHSNVIRLSGFCVHEGNTYLVYEFAEKGSLNDCLHEKGYKNSSSPLGWKQRIQIAHDVADGLNYLHNYISPPYIHKDLKSDNILLDGNFRAKIANFGLATRVVEEEEGLQLTRHVVGTHGYMAPEYIESGVVTPKLDVFAFGVIMLELLSGRDAVSASDDEKKGDLLLSAEIKQVLEGEHVREKLRDFMDPVLRHEYPLDLAFSMAQLAMNCVNQDLCSRPSIPEVFISLSKILSSSLDWDPSYELERSRSLELGK</sequence>
<dbReference type="KEGG" id="nnu:104606908"/>
<dbReference type="OrthoDB" id="4062651at2759"/>
<feature type="compositionally biased region" description="Polar residues" evidence="10">
    <location>
        <begin position="245"/>
        <end position="259"/>
    </location>
</feature>
<dbReference type="SUPFAM" id="SSF54106">
    <property type="entry name" value="LysM domain"/>
    <property type="match status" value="1"/>
</dbReference>
<dbReference type="Gene3D" id="3.10.350.10">
    <property type="entry name" value="LysM domain"/>
    <property type="match status" value="1"/>
</dbReference>
<dbReference type="InterPro" id="IPR056563">
    <property type="entry name" value="LysM3_LYK4_5"/>
</dbReference>
<dbReference type="SMART" id="SM00220">
    <property type="entry name" value="S_TKc"/>
    <property type="match status" value="1"/>
</dbReference>
<keyword evidence="5" id="KW-0547">Nucleotide-binding</keyword>
<dbReference type="InterPro" id="IPR056561">
    <property type="entry name" value="NFP_LYK_LysM1"/>
</dbReference>
<evidence type="ECO:0000313" key="14">
    <source>
        <dbReference type="RefSeq" id="XP_010270638.1"/>
    </source>
</evidence>
<keyword evidence="4 12" id="KW-0732">Signal</keyword>
<comment type="subcellular location">
    <subcellularLocation>
        <location evidence="1">Cell membrane</location>
        <topology evidence="1">Single-pass membrane protein</topology>
    </subcellularLocation>
</comment>
<dbReference type="GO" id="GO:0004672">
    <property type="term" value="F:protein kinase activity"/>
    <property type="evidence" value="ECO:0007669"/>
    <property type="project" value="InterPro"/>
</dbReference>
<evidence type="ECO:0000256" key="5">
    <source>
        <dbReference type="ARBA" id="ARBA00022741"/>
    </source>
</evidence>
<gene>
    <name evidence="14" type="primary">LOC104606908</name>
</gene>
<dbReference type="InterPro" id="IPR018392">
    <property type="entry name" value="LysM"/>
</dbReference>
<keyword evidence="8 11" id="KW-0472">Membrane</keyword>
<protein>
    <submittedName>
        <fullName evidence="14">Protein LYK5-like</fullName>
    </submittedName>
</protein>
<dbReference type="Pfam" id="PF23472">
    <property type="entry name" value="LysM2_CERK1_LYK3_4_5"/>
    <property type="match status" value="1"/>
</dbReference>
<dbReference type="Proteomes" id="UP000189703">
    <property type="component" value="Unplaced"/>
</dbReference>
<evidence type="ECO:0000256" key="8">
    <source>
        <dbReference type="ARBA" id="ARBA00023136"/>
    </source>
</evidence>
<dbReference type="OMA" id="RHVEGTQ"/>
<evidence type="ECO:0000256" key="3">
    <source>
        <dbReference type="ARBA" id="ARBA00022692"/>
    </source>
</evidence>
<dbReference type="InterPro" id="IPR056562">
    <property type="entry name" value="LysM2_CERK1_LYK3_4_5"/>
</dbReference>